<evidence type="ECO:0000256" key="2">
    <source>
        <dbReference type="ARBA" id="ARBA00022737"/>
    </source>
</evidence>
<dbReference type="InterPro" id="IPR019775">
    <property type="entry name" value="WD40_repeat_CS"/>
</dbReference>
<dbReference type="PROSITE" id="PS00678">
    <property type="entry name" value="WD_REPEATS_1"/>
    <property type="match status" value="1"/>
</dbReference>
<dbReference type="InterPro" id="IPR037626">
    <property type="entry name" value="NUP37"/>
</dbReference>
<dbReference type="EMBL" id="BRPK01000011">
    <property type="protein sequence ID" value="GLB42200.1"/>
    <property type="molecule type" value="Genomic_DNA"/>
</dbReference>
<comment type="caution">
    <text evidence="5">The sequence shown here is derived from an EMBL/GenBank/DDBJ whole genome shotgun (WGS) entry which is preliminary data.</text>
</comment>
<protein>
    <submittedName>
        <fullName evidence="5">WD40 repeats</fullName>
    </submittedName>
</protein>
<reference evidence="5" key="1">
    <citation type="submission" date="2022-07" db="EMBL/GenBank/DDBJ databases">
        <title>The genome of Lyophyllum shimeji provides insight into the initial evolution of ectomycorrhizal fungal genome.</title>
        <authorList>
            <person name="Kobayashi Y."/>
            <person name="Shibata T."/>
            <person name="Hirakawa H."/>
            <person name="Shigenobu S."/>
            <person name="Nishiyama T."/>
            <person name="Yamada A."/>
            <person name="Hasebe M."/>
            <person name="Kawaguchi M."/>
        </authorList>
    </citation>
    <scope>NUCLEOTIDE SEQUENCE</scope>
    <source>
        <strain evidence="5">AT787</strain>
    </source>
</reference>
<dbReference type="SUPFAM" id="SSF50978">
    <property type="entry name" value="WD40 repeat-like"/>
    <property type="match status" value="1"/>
</dbReference>
<dbReference type="Gene3D" id="2.130.10.10">
    <property type="entry name" value="YVTN repeat-like/Quinoprotein amine dehydrogenase"/>
    <property type="match status" value="1"/>
</dbReference>
<evidence type="ECO:0000256" key="1">
    <source>
        <dbReference type="ARBA" id="ARBA00022574"/>
    </source>
</evidence>
<sequence length="379" mass="41592">MDLQHHHPTRVDAVRCCYNDDATDLIAIASEHSVDVLVVTDSACQILTSFHIGCRTTALAWSPLTVSPSSSDNWHIELAVAGADFGLHLLTKSSKDGESIFPFGGGLSGHHAKINDMTFCGGRSEDSTRYVATVSDDKMLMVWDLHPTVDVSSHAPSPGLDLSENGTTPFPSDRPQPTAYVIPFSHPLTSISSHPSTSKEFLVSDCRGSIFLTDWRSDPQDMDQDSWRHSSLIELVEPTALSDHLMGLSRHWVGSVDWRRDTTDIIGGVYGPKFSIWDISHLRGGKPYASGVSFPEGGHKFRWCPTYPDYFAISTQLPGKGAAVHVHNTNYLQAQPTVFNILPRPHLVQDFDFLAVRGIPRIVAAVGRTVFIFSIGVES</sequence>
<feature type="repeat" description="WD" evidence="3">
    <location>
        <begin position="107"/>
        <end position="145"/>
    </location>
</feature>
<evidence type="ECO:0000256" key="3">
    <source>
        <dbReference type="PROSITE-ProRule" id="PRU00221"/>
    </source>
</evidence>
<dbReference type="PROSITE" id="PS50082">
    <property type="entry name" value="WD_REPEATS_2"/>
    <property type="match status" value="1"/>
</dbReference>
<dbReference type="PANTHER" id="PTHR22806">
    <property type="entry name" value="NUCLEOPORIN NUP37 P37 -RELATED"/>
    <property type="match status" value="1"/>
</dbReference>
<dbReference type="InterPro" id="IPR036322">
    <property type="entry name" value="WD40_repeat_dom_sf"/>
</dbReference>
<keyword evidence="1 3" id="KW-0853">WD repeat</keyword>
<evidence type="ECO:0000256" key="4">
    <source>
        <dbReference type="SAM" id="MobiDB-lite"/>
    </source>
</evidence>
<proteinExistence type="predicted"/>
<accession>A0A9P3PUG2</accession>
<dbReference type="Proteomes" id="UP001063166">
    <property type="component" value="Unassembled WGS sequence"/>
</dbReference>
<name>A0A9P3PUG2_LYOSH</name>
<keyword evidence="6" id="KW-1185">Reference proteome</keyword>
<organism evidence="5 6">
    <name type="scientific">Lyophyllum shimeji</name>
    <name type="common">Hon-shimeji</name>
    <name type="synonym">Tricholoma shimeji</name>
    <dbReference type="NCBI Taxonomy" id="47721"/>
    <lineage>
        <taxon>Eukaryota</taxon>
        <taxon>Fungi</taxon>
        <taxon>Dikarya</taxon>
        <taxon>Basidiomycota</taxon>
        <taxon>Agaricomycotina</taxon>
        <taxon>Agaricomycetes</taxon>
        <taxon>Agaricomycetidae</taxon>
        <taxon>Agaricales</taxon>
        <taxon>Tricholomatineae</taxon>
        <taxon>Lyophyllaceae</taxon>
        <taxon>Lyophyllum</taxon>
    </lineage>
</organism>
<evidence type="ECO:0000313" key="5">
    <source>
        <dbReference type="EMBL" id="GLB42200.1"/>
    </source>
</evidence>
<dbReference type="PANTHER" id="PTHR22806:SF0">
    <property type="entry name" value="NUCLEOPORIN NUP37"/>
    <property type="match status" value="1"/>
</dbReference>
<feature type="region of interest" description="Disordered" evidence="4">
    <location>
        <begin position="154"/>
        <end position="176"/>
    </location>
</feature>
<gene>
    <name evidence="5" type="ORF">LshimejAT787_1102150</name>
</gene>
<keyword evidence="2" id="KW-0677">Repeat</keyword>
<dbReference type="InterPro" id="IPR001680">
    <property type="entry name" value="WD40_rpt"/>
</dbReference>
<dbReference type="OrthoDB" id="340259at2759"/>
<dbReference type="AlphaFoldDB" id="A0A9P3PUG2"/>
<evidence type="ECO:0000313" key="6">
    <source>
        <dbReference type="Proteomes" id="UP001063166"/>
    </source>
</evidence>
<dbReference type="InterPro" id="IPR015943">
    <property type="entry name" value="WD40/YVTN_repeat-like_dom_sf"/>
</dbReference>
<dbReference type="GO" id="GO:0031080">
    <property type="term" value="C:nuclear pore outer ring"/>
    <property type="evidence" value="ECO:0007669"/>
    <property type="project" value="InterPro"/>
</dbReference>